<feature type="compositionally biased region" description="Acidic residues" evidence="5">
    <location>
        <begin position="51"/>
        <end position="63"/>
    </location>
</feature>
<feature type="compositionally biased region" description="Polar residues" evidence="5">
    <location>
        <begin position="1"/>
        <end position="44"/>
    </location>
</feature>
<evidence type="ECO:0000256" key="4">
    <source>
        <dbReference type="ARBA" id="ARBA00023136"/>
    </source>
</evidence>
<keyword evidence="2 6" id="KW-0812">Transmembrane</keyword>
<feature type="transmembrane region" description="Helical" evidence="6">
    <location>
        <begin position="485"/>
        <end position="503"/>
    </location>
</feature>
<evidence type="ECO:0000256" key="6">
    <source>
        <dbReference type="SAM" id="Phobius"/>
    </source>
</evidence>
<evidence type="ECO:0000313" key="8">
    <source>
        <dbReference type="EMBL" id="CAG8977965.1"/>
    </source>
</evidence>
<feature type="transmembrane region" description="Helical" evidence="6">
    <location>
        <begin position="280"/>
        <end position="299"/>
    </location>
</feature>
<dbReference type="EMBL" id="CAJVRM010000239">
    <property type="protein sequence ID" value="CAG8977965.1"/>
    <property type="molecule type" value="Genomic_DNA"/>
</dbReference>
<feature type="transmembrane region" description="Helical" evidence="6">
    <location>
        <begin position="220"/>
        <end position="238"/>
    </location>
</feature>
<comment type="subcellular location">
    <subcellularLocation>
        <location evidence="1">Membrane</location>
        <topology evidence="1">Multi-pass membrane protein</topology>
    </subcellularLocation>
</comment>
<feature type="transmembrane region" description="Helical" evidence="6">
    <location>
        <begin position="191"/>
        <end position="208"/>
    </location>
</feature>
<feature type="transmembrane region" description="Helical" evidence="6">
    <location>
        <begin position="420"/>
        <end position="443"/>
    </location>
</feature>
<protein>
    <recommendedName>
        <fullName evidence="7">Major facilitator superfamily (MFS) profile domain-containing protein</fullName>
    </recommendedName>
</protein>
<evidence type="ECO:0000313" key="9">
    <source>
        <dbReference type="Proteomes" id="UP000701801"/>
    </source>
</evidence>
<gene>
    <name evidence="8" type="ORF">HYALB_00001846</name>
</gene>
<dbReference type="Proteomes" id="UP000701801">
    <property type="component" value="Unassembled WGS sequence"/>
</dbReference>
<dbReference type="InterPro" id="IPR036259">
    <property type="entry name" value="MFS_trans_sf"/>
</dbReference>
<evidence type="ECO:0000256" key="5">
    <source>
        <dbReference type="SAM" id="MobiDB-lite"/>
    </source>
</evidence>
<feature type="transmembrane region" description="Helical" evidence="6">
    <location>
        <begin position="244"/>
        <end position="268"/>
    </location>
</feature>
<feature type="transmembrane region" description="Helical" evidence="6">
    <location>
        <begin position="311"/>
        <end position="328"/>
    </location>
</feature>
<comment type="caution">
    <text evidence="8">The sequence shown here is derived from an EMBL/GenBank/DDBJ whole genome shotgun (WGS) entry which is preliminary data.</text>
</comment>
<feature type="transmembrane region" description="Helical" evidence="6">
    <location>
        <begin position="615"/>
        <end position="640"/>
    </location>
</feature>
<feature type="transmembrane region" description="Helical" evidence="6">
    <location>
        <begin position="455"/>
        <end position="478"/>
    </location>
</feature>
<feature type="transmembrane region" description="Helical" evidence="6">
    <location>
        <begin position="151"/>
        <end position="171"/>
    </location>
</feature>
<reference evidence="8" key="1">
    <citation type="submission" date="2021-07" db="EMBL/GenBank/DDBJ databases">
        <authorList>
            <person name="Durling M."/>
        </authorList>
    </citation>
    <scope>NUCLEOTIDE SEQUENCE</scope>
</reference>
<dbReference type="SUPFAM" id="SSF103473">
    <property type="entry name" value="MFS general substrate transporter"/>
    <property type="match status" value="1"/>
</dbReference>
<dbReference type="PANTHER" id="PTHR23501:SF67">
    <property type="entry name" value="MFS MULTIDRUG EFFLUX TRANSPORTER (EUROFUNG)"/>
    <property type="match status" value="1"/>
</dbReference>
<feature type="compositionally biased region" description="Acidic residues" evidence="5">
    <location>
        <begin position="127"/>
        <end position="136"/>
    </location>
</feature>
<name>A0A9N9LRS0_9HELO</name>
<sequence length="651" mass="70411">MLNMASNRSPSGSRNATEQTSLLSVVDNSSNFRFPSNGSGPQDGSQRDNGHDDDEGTEIDPNEFDNLLCRSGSIASGVGIEIGSQETALLRGSRRYSISQPQVRCPSRASRRKSFSSIGSSTGILEESGEDTDEDAEPKSPFMAGVSVARFWLIFGGVLVCYFVACFDSTIMVSSHPIITSYFKSANSASWLSTAFLLTSTSFQPLFGRLSDTIGRKTPYVFTMAVFLVATVWCALAQSMLSFIMARALCGLGAGGMMSLGSIITSDLVPIEIRGAYQSYINMIFGVGSALGAALGGAIADNLGWRWEFGVQLPALFACLCIACFTVPKDLGLPEGVQTKSLWEAMKVFDYKGSILLTTSITFLILGLNLGGNVYPWSHPFVITSLVIFLIAFPLFIYVESWVDLPIMPLHLLIRNPRAGLILSNSIGAIIVNAIMFNVPLFFQAVLLETATSSGLRLIVPTIASSAVGTATGFIITYNKRLKSPLVAGVILLMIGTTGLSTMKRGLPEWAYLLYLIPSSMGSGFMFPATFMAVLAVSEQSEQAVVTSTLILWRSMGMVLGVATSSLVLQNALYYYLEIFVKGPDKWHVIEEVRKSVLAIPKLEPMYREQVIDSYAASLRVTFIMAAVFAALSIALTLPLRLPKLGQRKST</sequence>
<keyword evidence="4 6" id="KW-0472">Membrane</keyword>
<feature type="transmembrane region" description="Helical" evidence="6">
    <location>
        <begin position="515"/>
        <end position="537"/>
    </location>
</feature>
<feature type="domain" description="Major facilitator superfamily (MFS) profile" evidence="7">
    <location>
        <begin position="154"/>
        <end position="645"/>
    </location>
</feature>
<keyword evidence="9" id="KW-1185">Reference proteome</keyword>
<dbReference type="GO" id="GO:0015174">
    <property type="term" value="F:basic amino acid transmembrane transporter activity"/>
    <property type="evidence" value="ECO:0007669"/>
    <property type="project" value="TreeGrafter"/>
</dbReference>
<dbReference type="AlphaFoldDB" id="A0A9N9LRS0"/>
<feature type="compositionally biased region" description="Low complexity" evidence="5">
    <location>
        <begin position="115"/>
        <end position="124"/>
    </location>
</feature>
<feature type="region of interest" description="Disordered" evidence="5">
    <location>
        <begin position="1"/>
        <end position="63"/>
    </location>
</feature>
<dbReference type="CDD" id="cd17502">
    <property type="entry name" value="MFS_Azr1_MDR_like"/>
    <property type="match status" value="1"/>
</dbReference>
<dbReference type="InterPro" id="IPR020846">
    <property type="entry name" value="MFS_dom"/>
</dbReference>
<dbReference type="PANTHER" id="PTHR23501">
    <property type="entry name" value="MAJOR FACILITATOR SUPERFAMILY"/>
    <property type="match status" value="1"/>
</dbReference>
<dbReference type="OrthoDB" id="419537at2759"/>
<organism evidence="8 9">
    <name type="scientific">Hymenoscyphus albidus</name>
    <dbReference type="NCBI Taxonomy" id="595503"/>
    <lineage>
        <taxon>Eukaryota</taxon>
        <taxon>Fungi</taxon>
        <taxon>Dikarya</taxon>
        <taxon>Ascomycota</taxon>
        <taxon>Pezizomycotina</taxon>
        <taxon>Leotiomycetes</taxon>
        <taxon>Helotiales</taxon>
        <taxon>Helotiaceae</taxon>
        <taxon>Hymenoscyphus</taxon>
    </lineage>
</organism>
<evidence type="ECO:0000256" key="3">
    <source>
        <dbReference type="ARBA" id="ARBA00022989"/>
    </source>
</evidence>
<feature type="transmembrane region" description="Helical" evidence="6">
    <location>
        <begin position="558"/>
        <end position="577"/>
    </location>
</feature>
<dbReference type="InterPro" id="IPR011701">
    <property type="entry name" value="MFS"/>
</dbReference>
<evidence type="ECO:0000256" key="1">
    <source>
        <dbReference type="ARBA" id="ARBA00004141"/>
    </source>
</evidence>
<accession>A0A9N9LRS0</accession>
<dbReference type="PROSITE" id="PS50850">
    <property type="entry name" value="MFS"/>
    <property type="match status" value="1"/>
</dbReference>
<feature type="region of interest" description="Disordered" evidence="5">
    <location>
        <begin position="101"/>
        <end position="138"/>
    </location>
</feature>
<feature type="transmembrane region" description="Helical" evidence="6">
    <location>
        <begin position="377"/>
        <end position="399"/>
    </location>
</feature>
<proteinExistence type="predicted"/>
<dbReference type="FunFam" id="1.20.1720.10:FF:000024">
    <property type="entry name" value="MFS multidrug transporter, putative"/>
    <property type="match status" value="1"/>
</dbReference>
<evidence type="ECO:0000259" key="7">
    <source>
        <dbReference type="PROSITE" id="PS50850"/>
    </source>
</evidence>
<dbReference type="Pfam" id="PF07690">
    <property type="entry name" value="MFS_1"/>
    <property type="match status" value="1"/>
</dbReference>
<keyword evidence="3 6" id="KW-1133">Transmembrane helix</keyword>
<dbReference type="GO" id="GO:0000329">
    <property type="term" value="C:fungal-type vacuole membrane"/>
    <property type="evidence" value="ECO:0007669"/>
    <property type="project" value="TreeGrafter"/>
</dbReference>
<feature type="transmembrane region" description="Helical" evidence="6">
    <location>
        <begin position="349"/>
        <end position="371"/>
    </location>
</feature>
<evidence type="ECO:0000256" key="2">
    <source>
        <dbReference type="ARBA" id="ARBA00022692"/>
    </source>
</evidence>
<dbReference type="Gene3D" id="1.20.1250.20">
    <property type="entry name" value="MFS general substrate transporter like domains"/>
    <property type="match status" value="1"/>
</dbReference>